<proteinExistence type="predicted"/>
<name>A0AAD4YVN0_PRUDU</name>
<dbReference type="AlphaFoldDB" id="A0AAD4YVN0"/>
<accession>A0AAD4YVN0</accession>
<comment type="caution">
    <text evidence="1">The sequence shown here is derived from an EMBL/GenBank/DDBJ whole genome shotgun (WGS) entry which is preliminary data.</text>
</comment>
<keyword evidence="2" id="KW-1185">Reference proteome</keyword>
<evidence type="ECO:0000313" key="1">
    <source>
        <dbReference type="EMBL" id="KAI5322959.1"/>
    </source>
</evidence>
<reference evidence="1 2" key="1">
    <citation type="journal article" date="2022" name="G3 (Bethesda)">
        <title>Whole-genome sequence and methylome profiling of the almond [Prunus dulcis (Mill.) D.A. Webb] cultivar 'Nonpareil'.</title>
        <authorList>
            <person name="D'Amico-Willman K.M."/>
            <person name="Ouma W.Z."/>
            <person name="Meulia T."/>
            <person name="Sideli G.M."/>
            <person name="Gradziel T.M."/>
            <person name="Fresnedo-Ramirez J."/>
        </authorList>
    </citation>
    <scope>NUCLEOTIDE SEQUENCE [LARGE SCALE GENOMIC DNA]</scope>
    <source>
        <strain evidence="1">Clone GOH B32 T37-40</strain>
    </source>
</reference>
<evidence type="ECO:0000313" key="2">
    <source>
        <dbReference type="Proteomes" id="UP001054821"/>
    </source>
</evidence>
<gene>
    <name evidence="1" type="ORF">L3X38_032031</name>
</gene>
<protein>
    <submittedName>
        <fullName evidence="1">Uncharacterized protein</fullName>
    </submittedName>
</protein>
<dbReference type="EMBL" id="JAJFAZ020000006">
    <property type="protein sequence ID" value="KAI5322959.1"/>
    <property type="molecule type" value="Genomic_DNA"/>
</dbReference>
<dbReference type="Proteomes" id="UP001054821">
    <property type="component" value="Chromosome 6"/>
</dbReference>
<sequence length="109" mass="12008">MKNSPESIHEVSDLVVGGENEVSKEFVKTEEFSATDSMVTAAGLNGFEGSSCSNLFPAEQWAEVTTKKERESLGQRDKVRKKGSCRVVSENLIDLVQRITHGVEKGMFN</sequence>
<organism evidence="1 2">
    <name type="scientific">Prunus dulcis</name>
    <name type="common">Almond</name>
    <name type="synonym">Amygdalus dulcis</name>
    <dbReference type="NCBI Taxonomy" id="3755"/>
    <lineage>
        <taxon>Eukaryota</taxon>
        <taxon>Viridiplantae</taxon>
        <taxon>Streptophyta</taxon>
        <taxon>Embryophyta</taxon>
        <taxon>Tracheophyta</taxon>
        <taxon>Spermatophyta</taxon>
        <taxon>Magnoliopsida</taxon>
        <taxon>eudicotyledons</taxon>
        <taxon>Gunneridae</taxon>
        <taxon>Pentapetalae</taxon>
        <taxon>rosids</taxon>
        <taxon>fabids</taxon>
        <taxon>Rosales</taxon>
        <taxon>Rosaceae</taxon>
        <taxon>Amygdaloideae</taxon>
        <taxon>Amygdaleae</taxon>
        <taxon>Prunus</taxon>
    </lineage>
</organism>